<keyword evidence="1" id="KW-0812">Transmembrane</keyword>
<dbReference type="EMBL" id="CAJNIZ010046423">
    <property type="protein sequence ID" value="CAE7748149.1"/>
    <property type="molecule type" value="Genomic_DNA"/>
</dbReference>
<feature type="transmembrane region" description="Helical" evidence="1">
    <location>
        <begin position="81"/>
        <end position="99"/>
    </location>
</feature>
<proteinExistence type="predicted"/>
<dbReference type="OrthoDB" id="431813at2759"/>
<keyword evidence="1" id="KW-0472">Membrane</keyword>
<dbReference type="PANTHER" id="PTHR43310:SF1">
    <property type="entry name" value="SULFATE TRANSPORTER YBAR-RELATED"/>
    <property type="match status" value="1"/>
</dbReference>
<keyword evidence="1" id="KW-1133">Transmembrane helix</keyword>
<comment type="caution">
    <text evidence="2">The sequence shown here is derived from an EMBL/GenBank/DDBJ whole genome shotgun (WGS) entry which is preliminary data.</text>
</comment>
<feature type="non-terminal residue" evidence="2">
    <location>
        <position position="1"/>
    </location>
</feature>
<gene>
    <name evidence="2" type="ORF">SPIL2461_LOCUS21624</name>
</gene>
<name>A0A812XVH1_SYMPI</name>
<evidence type="ECO:0000313" key="2">
    <source>
        <dbReference type="EMBL" id="CAE7748149.1"/>
    </source>
</evidence>
<dbReference type="InterPro" id="IPR052706">
    <property type="entry name" value="Membrane-Transporter-like"/>
</dbReference>
<keyword evidence="3" id="KW-1185">Reference proteome</keyword>
<organism evidence="2 3">
    <name type="scientific">Symbiodinium pilosum</name>
    <name type="common">Dinoflagellate</name>
    <dbReference type="NCBI Taxonomy" id="2952"/>
    <lineage>
        <taxon>Eukaryota</taxon>
        <taxon>Sar</taxon>
        <taxon>Alveolata</taxon>
        <taxon>Dinophyceae</taxon>
        <taxon>Suessiales</taxon>
        <taxon>Symbiodiniaceae</taxon>
        <taxon>Symbiodinium</taxon>
    </lineage>
</organism>
<sequence length="286" mass="31675">NPVVFFATFVQKIGQSLATQLELDYPVSSSSRRLWEADSVQTFMRQLAGDSSTTVEFCTGTHLADHLSACEEYHAQLRATVLFSAFASSALLAAIFLLLGKAQLTKYVSYVPTSVQEAFLSCIGYKVFKYALKFSNYDYYQFVPAACVGEIPKMKKDENFCILPAFAIHTVMPLGILLPLGLFWAIVAGSGYDVEADANDFFFPKMTNDPFYLIWTDSIGQYSKINFTAWTATFTDLGIMILVVVLDCSLKISATENKIPVKVDKNYEISLYGAVNVLVSLFASTV</sequence>
<feature type="transmembrane region" description="Helical" evidence="1">
    <location>
        <begin position="227"/>
        <end position="246"/>
    </location>
</feature>
<evidence type="ECO:0000256" key="1">
    <source>
        <dbReference type="SAM" id="Phobius"/>
    </source>
</evidence>
<evidence type="ECO:0000313" key="3">
    <source>
        <dbReference type="Proteomes" id="UP000649617"/>
    </source>
</evidence>
<feature type="transmembrane region" description="Helical" evidence="1">
    <location>
        <begin position="160"/>
        <end position="187"/>
    </location>
</feature>
<feature type="non-terminal residue" evidence="2">
    <location>
        <position position="286"/>
    </location>
</feature>
<dbReference type="Proteomes" id="UP000649617">
    <property type="component" value="Unassembled WGS sequence"/>
</dbReference>
<reference evidence="2" key="1">
    <citation type="submission" date="2021-02" db="EMBL/GenBank/DDBJ databases">
        <authorList>
            <person name="Dougan E. K."/>
            <person name="Rhodes N."/>
            <person name="Thang M."/>
            <person name="Chan C."/>
        </authorList>
    </citation>
    <scope>NUCLEOTIDE SEQUENCE</scope>
</reference>
<dbReference type="AlphaFoldDB" id="A0A812XVH1"/>
<protein>
    <submittedName>
        <fullName evidence="2">Uncharacterized protein</fullName>
    </submittedName>
</protein>
<accession>A0A812XVH1</accession>
<dbReference type="PANTHER" id="PTHR43310">
    <property type="entry name" value="SULFATE TRANSPORTER YBAR-RELATED"/>
    <property type="match status" value="1"/>
</dbReference>